<comment type="caution">
    <text evidence="1">The sequence shown here is derived from an EMBL/GenBank/DDBJ whole genome shotgun (WGS) entry which is preliminary data.</text>
</comment>
<dbReference type="EMBL" id="QFYS01000005">
    <property type="protein sequence ID" value="RAK64816.1"/>
    <property type="molecule type" value="Genomic_DNA"/>
</dbReference>
<dbReference type="OrthoDB" id="9805889at2"/>
<dbReference type="InterPro" id="IPR036694">
    <property type="entry name" value="Dodecin-like_sf"/>
</dbReference>
<dbReference type="PANTHER" id="PTHR39324">
    <property type="entry name" value="CALCIUM DODECIN"/>
    <property type="match status" value="1"/>
</dbReference>
<proteinExistence type="predicted"/>
<dbReference type="RefSeq" id="WP_111276354.1">
    <property type="nucleotide sequence ID" value="NZ_QFYS01000005.1"/>
</dbReference>
<dbReference type="PANTHER" id="PTHR39324:SF1">
    <property type="entry name" value="CALCIUM DODECIN"/>
    <property type="match status" value="1"/>
</dbReference>
<organism evidence="1 2">
    <name type="scientific">Phenylobacterium kunshanense</name>
    <dbReference type="NCBI Taxonomy" id="1445034"/>
    <lineage>
        <taxon>Bacteria</taxon>
        <taxon>Pseudomonadati</taxon>
        <taxon>Pseudomonadota</taxon>
        <taxon>Alphaproteobacteria</taxon>
        <taxon>Caulobacterales</taxon>
        <taxon>Caulobacteraceae</taxon>
        <taxon>Phenylobacterium</taxon>
    </lineage>
</organism>
<evidence type="ECO:0000313" key="2">
    <source>
        <dbReference type="Proteomes" id="UP000249524"/>
    </source>
</evidence>
<dbReference type="InterPro" id="IPR009923">
    <property type="entry name" value="Dodecin"/>
</dbReference>
<sequence>MTKDQTYGVSEIVGTSQTSIDDAIRQAIAKASENRRQIRWFEVIETRGHVEDGKVAHFQVAVKLGYALED</sequence>
<reference evidence="1 2" key="1">
    <citation type="submission" date="2018-05" db="EMBL/GenBank/DDBJ databases">
        <authorList>
            <person name="Lanie J.A."/>
            <person name="Ng W.-L."/>
            <person name="Kazmierczak K.M."/>
            <person name="Andrzejewski T.M."/>
            <person name="Davidsen T.M."/>
            <person name="Wayne K.J."/>
            <person name="Tettelin H."/>
            <person name="Glass J.I."/>
            <person name="Rusch D."/>
            <person name="Podicherti R."/>
            <person name="Tsui H.-C.T."/>
            <person name="Winkler M.E."/>
        </authorList>
    </citation>
    <scope>NUCLEOTIDE SEQUENCE [LARGE SCALE GENOMIC DNA]</scope>
    <source>
        <strain evidence="1 2">BUT-10</strain>
    </source>
</reference>
<accession>A0A328BG01</accession>
<dbReference type="Proteomes" id="UP000249524">
    <property type="component" value="Unassembled WGS sequence"/>
</dbReference>
<dbReference type="AlphaFoldDB" id="A0A328BG01"/>
<dbReference type="Pfam" id="PF07311">
    <property type="entry name" value="Dodecin"/>
    <property type="match status" value="1"/>
</dbReference>
<name>A0A328BG01_9CAUL</name>
<evidence type="ECO:0000313" key="1">
    <source>
        <dbReference type="EMBL" id="RAK64816.1"/>
    </source>
</evidence>
<keyword evidence="2" id="KW-1185">Reference proteome</keyword>
<dbReference type="SUPFAM" id="SSF89807">
    <property type="entry name" value="Dodecin-like"/>
    <property type="match status" value="1"/>
</dbReference>
<protein>
    <submittedName>
        <fullName evidence="1">Dodecin flavoprotein</fullName>
    </submittedName>
</protein>
<dbReference type="Gene3D" id="3.30.1660.10">
    <property type="entry name" value="Flavin-binding protein dodecin"/>
    <property type="match status" value="1"/>
</dbReference>
<dbReference type="InterPro" id="IPR025543">
    <property type="entry name" value="Dodecin-like"/>
</dbReference>
<dbReference type="NCBIfam" id="NF043052">
    <property type="entry name" value="DodecBact"/>
    <property type="match status" value="1"/>
</dbReference>
<dbReference type="InterPro" id="IPR050049">
    <property type="entry name" value="Dodecin_bact"/>
</dbReference>
<gene>
    <name evidence="1" type="ORF">DJ019_12390</name>
</gene>